<dbReference type="Proteomes" id="UP000253831">
    <property type="component" value="Unassembled WGS sequence"/>
</dbReference>
<proteinExistence type="predicted"/>
<dbReference type="GO" id="GO:0008270">
    <property type="term" value="F:zinc ion binding"/>
    <property type="evidence" value="ECO:0007669"/>
    <property type="project" value="InterPro"/>
</dbReference>
<protein>
    <submittedName>
        <fullName evidence="2">HNH endonuclease</fullName>
    </submittedName>
</protein>
<gene>
    <name evidence="2" type="ORF">DVS81_12460</name>
</gene>
<keyword evidence="2" id="KW-0378">Hydrolase</keyword>
<feature type="domain" description="HNH nuclease" evidence="1">
    <location>
        <begin position="59"/>
        <end position="107"/>
    </location>
</feature>
<dbReference type="InterPro" id="IPR002711">
    <property type="entry name" value="HNH"/>
</dbReference>
<dbReference type="InterPro" id="IPR003615">
    <property type="entry name" value="HNH_nuc"/>
</dbReference>
<dbReference type="GO" id="GO:0003676">
    <property type="term" value="F:nucleic acid binding"/>
    <property type="evidence" value="ECO:0007669"/>
    <property type="project" value="InterPro"/>
</dbReference>
<dbReference type="CDD" id="cd00085">
    <property type="entry name" value="HNHc"/>
    <property type="match status" value="1"/>
</dbReference>
<dbReference type="PANTHER" id="PTHR33877">
    <property type="entry name" value="SLL1193 PROTEIN"/>
    <property type="match status" value="1"/>
</dbReference>
<dbReference type="SMART" id="SM00507">
    <property type="entry name" value="HNHc"/>
    <property type="match status" value="1"/>
</dbReference>
<sequence length="198" mass="22192">MEINTVGELLHWSYANLAMAHSSITAKAEKYGRTQFMIRSRLYKGLNNQTMSIGPLADDERLKMVLPQACCYCGSRDYLSIDHLIPTKRGGANTGDNLVWACRSCNSSKCARDALEWLVEKNQFPPILLLRRYLKLAIEMSRERNLMDTPLAEALELPFSLSAIPQAFPQPSQLRLWVVEMAQPGVPGDLAHKTAQVA</sequence>
<evidence type="ECO:0000259" key="1">
    <source>
        <dbReference type="SMART" id="SM00507"/>
    </source>
</evidence>
<reference evidence="2 3" key="1">
    <citation type="submission" date="2018-05" db="EMBL/GenBank/DDBJ databases">
        <title>Integrated omic analyses show evidence that a Ca. Accumulibacter phosphatis strain performs denitrification under micro-aerobic conditions.</title>
        <authorList>
            <person name="Camejo P.Y."/>
            <person name="Katherine M.D."/>
            <person name="Daniel N.R."/>
        </authorList>
    </citation>
    <scope>NUCLEOTIDE SEQUENCE [LARGE SCALE GENOMIC DNA]</scope>
    <source>
        <strain evidence="2">UW-LDO-IC</strain>
    </source>
</reference>
<name>A0A369XN06_9PROT</name>
<accession>A0A369XN06</accession>
<keyword evidence="2" id="KW-0540">Nuclease</keyword>
<evidence type="ECO:0000313" key="3">
    <source>
        <dbReference type="Proteomes" id="UP000253831"/>
    </source>
</evidence>
<dbReference type="InterPro" id="IPR052892">
    <property type="entry name" value="NA-targeting_endonuclease"/>
</dbReference>
<dbReference type="EMBL" id="QPGA01000024">
    <property type="protein sequence ID" value="RDE50172.1"/>
    <property type="molecule type" value="Genomic_DNA"/>
</dbReference>
<keyword evidence="2" id="KW-0255">Endonuclease</keyword>
<dbReference type="GO" id="GO:0004519">
    <property type="term" value="F:endonuclease activity"/>
    <property type="evidence" value="ECO:0007669"/>
    <property type="project" value="UniProtKB-KW"/>
</dbReference>
<dbReference type="Gene3D" id="1.10.30.50">
    <property type="match status" value="1"/>
</dbReference>
<comment type="caution">
    <text evidence="2">The sequence shown here is derived from an EMBL/GenBank/DDBJ whole genome shotgun (WGS) entry which is preliminary data.</text>
</comment>
<organism evidence="2 3">
    <name type="scientific">Candidatus Accumulibacter meliphilus</name>
    <dbReference type="NCBI Taxonomy" id="2211374"/>
    <lineage>
        <taxon>Bacteria</taxon>
        <taxon>Pseudomonadati</taxon>
        <taxon>Pseudomonadota</taxon>
        <taxon>Betaproteobacteria</taxon>
        <taxon>Candidatus Accumulibacter</taxon>
    </lineage>
</organism>
<evidence type="ECO:0000313" key="2">
    <source>
        <dbReference type="EMBL" id="RDE50172.1"/>
    </source>
</evidence>
<dbReference type="AlphaFoldDB" id="A0A369XN06"/>
<dbReference type="Pfam" id="PF01844">
    <property type="entry name" value="HNH"/>
    <property type="match status" value="1"/>
</dbReference>
<dbReference type="PANTHER" id="PTHR33877:SF2">
    <property type="entry name" value="OS07G0170200 PROTEIN"/>
    <property type="match status" value="1"/>
</dbReference>